<feature type="region of interest" description="Disordered" evidence="1">
    <location>
        <begin position="92"/>
        <end position="111"/>
    </location>
</feature>
<feature type="compositionally biased region" description="Basic and acidic residues" evidence="1">
    <location>
        <begin position="100"/>
        <end position="111"/>
    </location>
</feature>
<keyword evidence="4" id="KW-1185">Reference proteome</keyword>
<evidence type="ECO:0000256" key="2">
    <source>
        <dbReference type="SAM" id="SignalP"/>
    </source>
</evidence>
<organism evidence="3 4">
    <name type="scientific">Thalassiosira oceanica</name>
    <name type="common">Marine diatom</name>
    <dbReference type="NCBI Taxonomy" id="159749"/>
    <lineage>
        <taxon>Eukaryota</taxon>
        <taxon>Sar</taxon>
        <taxon>Stramenopiles</taxon>
        <taxon>Ochrophyta</taxon>
        <taxon>Bacillariophyta</taxon>
        <taxon>Coscinodiscophyceae</taxon>
        <taxon>Thalassiosirophycidae</taxon>
        <taxon>Thalassiosirales</taxon>
        <taxon>Thalassiosiraceae</taxon>
        <taxon>Thalassiosira</taxon>
    </lineage>
</organism>
<keyword evidence="2" id="KW-0732">Signal</keyword>
<sequence>MLIPTRILTPVAVLAAILGSYADNGGAQTAQTEYHRTHRHADAEEQLQGSESTVGVVVQSLFRFPASQLGKEFDELLNIWYRDWLHLPAGKDGAPTSISPEEKGLEHAFHS</sequence>
<name>K0TFP5_THAOC</name>
<proteinExistence type="predicted"/>
<accession>K0TFP5</accession>
<dbReference type="AlphaFoldDB" id="K0TFP5"/>
<evidence type="ECO:0000313" key="4">
    <source>
        <dbReference type="Proteomes" id="UP000266841"/>
    </source>
</evidence>
<comment type="caution">
    <text evidence="3">The sequence shown here is derived from an EMBL/GenBank/DDBJ whole genome shotgun (WGS) entry which is preliminary data.</text>
</comment>
<dbReference type="EMBL" id="AGNL01000709">
    <property type="protein sequence ID" value="EJK77563.1"/>
    <property type="molecule type" value="Genomic_DNA"/>
</dbReference>
<feature type="chain" id="PRO_5003841012" evidence="2">
    <location>
        <begin position="23"/>
        <end position="111"/>
    </location>
</feature>
<feature type="non-terminal residue" evidence="3">
    <location>
        <position position="111"/>
    </location>
</feature>
<evidence type="ECO:0000256" key="1">
    <source>
        <dbReference type="SAM" id="MobiDB-lite"/>
    </source>
</evidence>
<feature type="signal peptide" evidence="2">
    <location>
        <begin position="1"/>
        <end position="22"/>
    </location>
</feature>
<reference evidence="3 4" key="1">
    <citation type="journal article" date="2012" name="Genome Biol.">
        <title>Genome and low-iron response of an oceanic diatom adapted to chronic iron limitation.</title>
        <authorList>
            <person name="Lommer M."/>
            <person name="Specht M."/>
            <person name="Roy A.S."/>
            <person name="Kraemer L."/>
            <person name="Andreson R."/>
            <person name="Gutowska M.A."/>
            <person name="Wolf J."/>
            <person name="Bergner S.V."/>
            <person name="Schilhabel M.B."/>
            <person name="Klostermeier U.C."/>
            <person name="Beiko R.G."/>
            <person name="Rosenstiel P."/>
            <person name="Hippler M."/>
            <person name="Laroche J."/>
        </authorList>
    </citation>
    <scope>NUCLEOTIDE SEQUENCE [LARGE SCALE GENOMIC DNA]</scope>
    <source>
        <strain evidence="3 4">CCMP1005</strain>
    </source>
</reference>
<dbReference type="Proteomes" id="UP000266841">
    <property type="component" value="Unassembled WGS sequence"/>
</dbReference>
<protein>
    <submittedName>
        <fullName evidence="3">Uncharacterized protein</fullName>
    </submittedName>
</protein>
<gene>
    <name evidence="3" type="ORF">THAOC_00598</name>
</gene>
<evidence type="ECO:0000313" key="3">
    <source>
        <dbReference type="EMBL" id="EJK77563.1"/>
    </source>
</evidence>
<dbReference type="OrthoDB" id="50719at2759"/>